<comment type="subcellular location">
    <subcellularLocation>
        <location evidence="9">Cytoplasm</location>
    </subcellularLocation>
</comment>
<dbReference type="PATRIC" id="fig|47311.3.peg.406"/>
<keyword evidence="12" id="KW-1185">Reference proteome</keyword>
<evidence type="ECO:0000256" key="3">
    <source>
        <dbReference type="ARBA" id="ARBA00022571"/>
    </source>
</evidence>
<dbReference type="Proteomes" id="UP000077275">
    <property type="component" value="Unassembled WGS sequence"/>
</dbReference>
<dbReference type="PIRSF" id="PIRSF000728">
    <property type="entry name" value="NAGK"/>
    <property type="match status" value="1"/>
</dbReference>
<comment type="similarity">
    <text evidence="9">Belongs to the acetylglutamate kinase family. ArgB subfamily.</text>
</comment>
<organism evidence="11 12">
    <name type="scientific">Methanobrevibacter cuticularis</name>
    <dbReference type="NCBI Taxonomy" id="47311"/>
    <lineage>
        <taxon>Archaea</taxon>
        <taxon>Methanobacteriati</taxon>
        <taxon>Methanobacteriota</taxon>
        <taxon>Methanomada group</taxon>
        <taxon>Methanobacteria</taxon>
        <taxon>Methanobacteriales</taxon>
        <taxon>Methanobacteriaceae</taxon>
        <taxon>Methanobrevibacter</taxon>
    </lineage>
</organism>
<evidence type="ECO:0000256" key="1">
    <source>
        <dbReference type="ARBA" id="ARBA00004828"/>
    </source>
</evidence>
<evidence type="ECO:0000256" key="5">
    <source>
        <dbReference type="ARBA" id="ARBA00022679"/>
    </source>
</evidence>
<dbReference type="Gene3D" id="3.40.1160.10">
    <property type="entry name" value="Acetylglutamate kinase-like"/>
    <property type="match status" value="1"/>
</dbReference>
<sequence>MSKKIENDPASASILVEALPYIKRFHHKKIMIKYGGHAMIDDEAMSFTARDTVLLKYVGMEPIVVHGGGPEITRSMNKMGKQPKFIKGLRVTDEETMEIVKMVLVGKINTNIVSKIGFHGGKGVGVSGKDSELILASKKAPHKILNIVTGEEEEIDLGLVGEISSLNTEIIEMFTDNDHIPVISPIGIDEKGDTLNLNADTVAGEIASEVMAEKLIILTDVPGLLKDPNDPNSLIKKIKIDEVDNLIEKEIITGGMIPKIETCVKAIEGGVKSVHIIDGRVKHSLLLEIFTTRGVGTMITK</sequence>
<dbReference type="STRING" id="47311.MBCUT_03650"/>
<evidence type="ECO:0000313" key="11">
    <source>
        <dbReference type="EMBL" id="KZX17133.1"/>
    </source>
</evidence>
<dbReference type="AlphaFoldDB" id="A0A166EY57"/>
<dbReference type="InterPro" id="IPR001048">
    <property type="entry name" value="Asp/Glu/Uridylate_kinase"/>
</dbReference>
<comment type="pathway">
    <text evidence="1 9">Amino-acid biosynthesis; L-arginine biosynthesis; N(2)-acetyl-L-ornithine from L-glutamate: step 2/4.</text>
</comment>
<keyword evidence="2 9" id="KW-0963">Cytoplasm</keyword>
<dbReference type="Pfam" id="PF00696">
    <property type="entry name" value="AA_kinase"/>
    <property type="match status" value="1"/>
</dbReference>
<feature type="binding site" evidence="9">
    <location>
        <position position="196"/>
    </location>
    <ligand>
        <name>substrate</name>
    </ligand>
</feature>
<feature type="binding site" evidence="9">
    <location>
        <position position="90"/>
    </location>
    <ligand>
        <name>substrate</name>
    </ligand>
</feature>
<dbReference type="EMBL" id="LWMW01000064">
    <property type="protein sequence ID" value="KZX17133.1"/>
    <property type="molecule type" value="Genomic_DNA"/>
</dbReference>
<keyword evidence="5 9" id="KW-0808">Transferase</keyword>
<dbReference type="InterPro" id="IPR041727">
    <property type="entry name" value="NAGK-C"/>
</dbReference>
<dbReference type="InterPro" id="IPR004662">
    <property type="entry name" value="AcgluKinase_fam"/>
</dbReference>
<evidence type="ECO:0000256" key="7">
    <source>
        <dbReference type="ARBA" id="ARBA00022777"/>
    </source>
</evidence>
<dbReference type="GO" id="GO:0005737">
    <property type="term" value="C:cytoplasm"/>
    <property type="evidence" value="ECO:0007669"/>
    <property type="project" value="UniProtKB-SubCell"/>
</dbReference>
<evidence type="ECO:0000313" key="12">
    <source>
        <dbReference type="Proteomes" id="UP000077275"/>
    </source>
</evidence>
<protein>
    <recommendedName>
        <fullName evidence="9">Acetylglutamate kinase</fullName>
        <ecNumber evidence="9">2.7.2.8</ecNumber>
    </recommendedName>
    <alternativeName>
        <fullName evidence="9">N-acetyl-L-glutamate 5-phosphotransferase</fullName>
    </alternativeName>
    <alternativeName>
        <fullName evidence="9">NAG kinase</fullName>
        <shortName evidence="9">NAGK</shortName>
    </alternativeName>
</protein>
<comment type="caution">
    <text evidence="11">The sequence shown here is derived from an EMBL/GenBank/DDBJ whole genome shotgun (WGS) entry which is preliminary data.</text>
</comment>
<evidence type="ECO:0000256" key="9">
    <source>
        <dbReference type="HAMAP-Rule" id="MF_00082"/>
    </source>
</evidence>
<evidence type="ECO:0000256" key="4">
    <source>
        <dbReference type="ARBA" id="ARBA00022605"/>
    </source>
</evidence>
<feature type="domain" description="Aspartate/glutamate/uridylate kinase" evidence="10">
    <location>
        <begin position="28"/>
        <end position="278"/>
    </location>
</feature>
<dbReference type="EC" id="2.7.2.8" evidence="9"/>
<keyword evidence="8 9" id="KW-0067">ATP-binding</keyword>
<dbReference type="NCBIfam" id="TIGR00761">
    <property type="entry name" value="argB"/>
    <property type="match status" value="1"/>
</dbReference>
<evidence type="ECO:0000256" key="2">
    <source>
        <dbReference type="ARBA" id="ARBA00022490"/>
    </source>
</evidence>
<dbReference type="CDD" id="cd04250">
    <property type="entry name" value="AAK_NAGK-C"/>
    <property type="match status" value="1"/>
</dbReference>
<dbReference type="UniPathway" id="UPA00068">
    <property type="reaction ID" value="UER00107"/>
</dbReference>
<evidence type="ECO:0000256" key="6">
    <source>
        <dbReference type="ARBA" id="ARBA00022741"/>
    </source>
</evidence>
<dbReference type="InterPro" id="IPR036393">
    <property type="entry name" value="AceGlu_kinase-like_sf"/>
</dbReference>
<dbReference type="HAMAP" id="MF_00082">
    <property type="entry name" value="ArgB"/>
    <property type="match status" value="1"/>
</dbReference>
<dbReference type="GO" id="GO:0042450">
    <property type="term" value="P:L-arginine biosynthetic process via ornithine"/>
    <property type="evidence" value="ECO:0007669"/>
    <property type="project" value="UniProtKB-UniRule"/>
</dbReference>
<dbReference type="PANTHER" id="PTHR23342:SF0">
    <property type="entry name" value="N-ACETYLGLUTAMATE SYNTHASE, MITOCHONDRIAL"/>
    <property type="match status" value="1"/>
</dbReference>
<dbReference type="InterPro" id="IPR001057">
    <property type="entry name" value="Glu/AcGlu_kinase"/>
</dbReference>
<dbReference type="GO" id="GO:0003991">
    <property type="term" value="F:acetylglutamate kinase activity"/>
    <property type="evidence" value="ECO:0007669"/>
    <property type="project" value="UniProtKB-UniRule"/>
</dbReference>
<dbReference type="PRINTS" id="PR00474">
    <property type="entry name" value="GLU5KINASE"/>
</dbReference>
<accession>A0A166EY57</accession>
<dbReference type="RefSeq" id="WP_067258149.1">
    <property type="nucleotide sequence ID" value="NZ_LWMW01000064.1"/>
</dbReference>
<keyword evidence="4 9" id="KW-0028">Amino-acid biosynthesis</keyword>
<reference evidence="11 12" key="1">
    <citation type="submission" date="2016-04" db="EMBL/GenBank/DDBJ databases">
        <title>Genome sequence of Methanobrevibacter cuticularis DSM 11139.</title>
        <authorList>
            <person name="Poehlein A."/>
            <person name="Seedorf H."/>
            <person name="Daniel R."/>
        </authorList>
    </citation>
    <scope>NUCLEOTIDE SEQUENCE [LARGE SCALE GENOMIC DNA]</scope>
    <source>
        <strain evidence="11 12">DSM 11139</strain>
    </source>
</reference>
<evidence type="ECO:0000259" key="10">
    <source>
        <dbReference type="Pfam" id="PF00696"/>
    </source>
</evidence>
<comment type="catalytic activity">
    <reaction evidence="9">
        <text>N-acetyl-L-glutamate + ATP = N-acetyl-L-glutamyl 5-phosphate + ADP</text>
        <dbReference type="Rhea" id="RHEA:14629"/>
        <dbReference type="ChEBI" id="CHEBI:30616"/>
        <dbReference type="ChEBI" id="CHEBI:44337"/>
        <dbReference type="ChEBI" id="CHEBI:57936"/>
        <dbReference type="ChEBI" id="CHEBI:456216"/>
        <dbReference type="EC" id="2.7.2.8"/>
    </reaction>
</comment>
<dbReference type="InterPro" id="IPR037528">
    <property type="entry name" value="ArgB"/>
</dbReference>
<evidence type="ECO:0000256" key="8">
    <source>
        <dbReference type="ARBA" id="ARBA00022840"/>
    </source>
</evidence>
<gene>
    <name evidence="11" type="primary">argB_2</name>
    <name evidence="9" type="synonym">argB</name>
    <name evidence="11" type="ORF">MBCUT_03650</name>
</gene>
<keyword evidence="6 9" id="KW-0547">Nucleotide-binding</keyword>
<name>A0A166EY57_9EURY</name>
<keyword evidence="3 9" id="KW-0055">Arginine biosynthesis</keyword>
<dbReference type="FunFam" id="3.40.1160.10:FF:000004">
    <property type="entry name" value="Acetylglutamate kinase"/>
    <property type="match status" value="1"/>
</dbReference>
<dbReference type="SUPFAM" id="SSF53633">
    <property type="entry name" value="Carbamate kinase-like"/>
    <property type="match status" value="1"/>
</dbReference>
<comment type="function">
    <text evidence="9">Catalyzes the ATP-dependent phosphorylation of N-acetyl-L-glutamate.</text>
</comment>
<feature type="site" description="Transition state stabilizer" evidence="9">
    <location>
        <position position="259"/>
    </location>
</feature>
<proteinExistence type="inferred from homology"/>
<dbReference type="PANTHER" id="PTHR23342">
    <property type="entry name" value="N-ACETYLGLUTAMATE SYNTHASE"/>
    <property type="match status" value="1"/>
</dbReference>
<feature type="site" description="Transition state stabilizer" evidence="9">
    <location>
        <position position="33"/>
    </location>
</feature>
<feature type="binding site" evidence="9">
    <location>
        <begin position="68"/>
        <end position="69"/>
    </location>
    <ligand>
        <name>substrate</name>
    </ligand>
</feature>
<dbReference type="GO" id="GO:0005524">
    <property type="term" value="F:ATP binding"/>
    <property type="evidence" value="ECO:0007669"/>
    <property type="project" value="UniProtKB-UniRule"/>
</dbReference>
<dbReference type="OrthoDB" id="6816at2157"/>
<keyword evidence="7 9" id="KW-0418">Kinase</keyword>